<accession>A0ACB8QT56</accession>
<dbReference type="EMBL" id="MU273491">
    <property type="protein sequence ID" value="KAI0034994.1"/>
    <property type="molecule type" value="Genomic_DNA"/>
</dbReference>
<sequence length="477" mass="52578">MDALSSLPTELLHHIVTHAHSTTDILALAATARTLHAALSSPTIFERRIRAAGWDVARWAVDACLLPSPDLMASSLLPPPVLEHWRRASALHDRARDLLDEAQKGFVHTQEGPQGVQLQYPRWTFSDWPARLFDVGAPDLYPSLGSLHNGGVDSIDGRRAIRWFIRFGNVLEELLTHHESRNIMKLLDPYHDKTWLTVLRVLLGTVYDRTLFAEPHAMPDVLAQAAHLVRATHAFMLFVLAGQASTPFLPAAPHLWGAALGRFCFFEQIGLVHARFFYPGIPLKLADADTLTRIRLERRRALCAIAVIMLYLLLRFRHHPSDSLPPPTLPHCALVSTAPLAGANDVPDAGLAGTPLQALLELGPGATQDWVGYHIHARETEQWAYDSPMFLTLSAARAPAEPGMVLFTGHGSEQFGTFRLSGRVAARTGAFSAHKVYTAGFGVDWCGFVNAAGIAGSRSMCMHGGMLWLWPRAWSKE</sequence>
<reference evidence="1" key="1">
    <citation type="submission" date="2021-02" db="EMBL/GenBank/DDBJ databases">
        <authorList>
            <consortium name="DOE Joint Genome Institute"/>
            <person name="Ahrendt S."/>
            <person name="Looney B.P."/>
            <person name="Miyauchi S."/>
            <person name="Morin E."/>
            <person name="Drula E."/>
            <person name="Courty P.E."/>
            <person name="Chicoki N."/>
            <person name="Fauchery L."/>
            <person name="Kohler A."/>
            <person name="Kuo A."/>
            <person name="Labutti K."/>
            <person name="Pangilinan J."/>
            <person name="Lipzen A."/>
            <person name="Riley R."/>
            <person name="Andreopoulos W."/>
            <person name="He G."/>
            <person name="Johnson J."/>
            <person name="Barry K.W."/>
            <person name="Grigoriev I.V."/>
            <person name="Nagy L."/>
            <person name="Hibbett D."/>
            <person name="Henrissat B."/>
            <person name="Matheny P.B."/>
            <person name="Labbe J."/>
            <person name="Martin F."/>
        </authorList>
    </citation>
    <scope>NUCLEOTIDE SEQUENCE</scope>
    <source>
        <strain evidence="1">EC-137</strain>
    </source>
</reference>
<proteinExistence type="predicted"/>
<evidence type="ECO:0000313" key="2">
    <source>
        <dbReference type="Proteomes" id="UP000814128"/>
    </source>
</evidence>
<evidence type="ECO:0000313" key="1">
    <source>
        <dbReference type="EMBL" id="KAI0034994.1"/>
    </source>
</evidence>
<keyword evidence="2" id="KW-1185">Reference proteome</keyword>
<reference evidence="1" key="2">
    <citation type="journal article" date="2022" name="New Phytol.">
        <title>Evolutionary transition to the ectomycorrhizal habit in the genomes of a hyperdiverse lineage of mushroom-forming fungi.</title>
        <authorList>
            <person name="Looney B."/>
            <person name="Miyauchi S."/>
            <person name="Morin E."/>
            <person name="Drula E."/>
            <person name="Courty P.E."/>
            <person name="Kohler A."/>
            <person name="Kuo A."/>
            <person name="LaButti K."/>
            <person name="Pangilinan J."/>
            <person name="Lipzen A."/>
            <person name="Riley R."/>
            <person name="Andreopoulos W."/>
            <person name="He G."/>
            <person name="Johnson J."/>
            <person name="Nolan M."/>
            <person name="Tritt A."/>
            <person name="Barry K.W."/>
            <person name="Grigoriev I.V."/>
            <person name="Nagy L.G."/>
            <person name="Hibbett D."/>
            <person name="Henrissat B."/>
            <person name="Matheny P.B."/>
            <person name="Labbe J."/>
            <person name="Martin F.M."/>
        </authorList>
    </citation>
    <scope>NUCLEOTIDE SEQUENCE</scope>
    <source>
        <strain evidence="1">EC-137</strain>
    </source>
</reference>
<protein>
    <submittedName>
        <fullName evidence="1">Uncharacterized protein</fullName>
    </submittedName>
</protein>
<name>A0ACB8QT56_9AGAM</name>
<dbReference type="Proteomes" id="UP000814128">
    <property type="component" value="Unassembled WGS sequence"/>
</dbReference>
<organism evidence="1 2">
    <name type="scientific">Vararia minispora EC-137</name>
    <dbReference type="NCBI Taxonomy" id="1314806"/>
    <lineage>
        <taxon>Eukaryota</taxon>
        <taxon>Fungi</taxon>
        <taxon>Dikarya</taxon>
        <taxon>Basidiomycota</taxon>
        <taxon>Agaricomycotina</taxon>
        <taxon>Agaricomycetes</taxon>
        <taxon>Russulales</taxon>
        <taxon>Lachnocladiaceae</taxon>
        <taxon>Vararia</taxon>
    </lineage>
</organism>
<gene>
    <name evidence="1" type="ORF">K488DRAFT_83456</name>
</gene>
<comment type="caution">
    <text evidence="1">The sequence shown here is derived from an EMBL/GenBank/DDBJ whole genome shotgun (WGS) entry which is preliminary data.</text>
</comment>